<reference evidence="1" key="1">
    <citation type="journal article" date="2014" name="Front. Microbiol.">
        <title>High frequency of phylogenetically diverse reductive dehalogenase-homologous genes in deep subseafloor sedimentary metagenomes.</title>
        <authorList>
            <person name="Kawai M."/>
            <person name="Futagami T."/>
            <person name="Toyoda A."/>
            <person name="Takaki Y."/>
            <person name="Nishi S."/>
            <person name="Hori S."/>
            <person name="Arai W."/>
            <person name="Tsubouchi T."/>
            <person name="Morono Y."/>
            <person name="Uchiyama I."/>
            <person name="Ito T."/>
            <person name="Fujiyama A."/>
            <person name="Inagaki F."/>
            <person name="Takami H."/>
        </authorList>
    </citation>
    <scope>NUCLEOTIDE SEQUENCE</scope>
    <source>
        <strain evidence="1">Expedition CK06-06</strain>
    </source>
</reference>
<dbReference type="EMBL" id="BARV01040471">
    <property type="protein sequence ID" value="GAI54332.1"/>
    <property type="molecule type" value="Genomic_DNA"/>
</dbReference>
<dbReference type="SUPFAM" id="SSF46785">
    <property type="entry name" value="Winged helix' DNA-binding domain"/>
    <property type="match status" value="1"/>
</dbReference>
<dbReference type="Pfam" id="PF13412">
    <property type="entry name" value="HTH_24"/>
    <property type="match status" value="1"/>
</dbReference>
<dbReference type="AlphaFoldDB" id="X1PDD2"/>
<protein>
    <recommendedName>
        <fullName evidence="2">HTH marR-type domain-containing protein</fullName>
    </recommendedName>
</protein>
<dbReference type="PANTHER" id="PTHR43704">
    <property type="entry name" value="BSR5907 PROTEIN"/>
    <property type="match status" value="1"/>
</dbReference>
<organism evidence="1">
    <name type="scientific">marine sediment metagenome</name>
    <dbReference type="NCBI Taxonomy" id="412755"/>
    <lineage>
        <taxon>unclassified sequences</taxon>
        <taxon>metagenomes</taxon>
        <taxon>ecological metagenomes</taxon>
    </lineage>
</organism>
<name>X1PDD2_9ZZZZ</name>
<dbReference type="InterPro" id="IPR036388">
    <property type="entry name" value="WH-like_DNA-bd_sf"/>
</dbReference>
<sequence>MVEILRNKNAATRFQILVEIAAMQPNIQQRDIAKTLNVTPQAVSDYVKQLLKDGLLISRGRSRYQVSTEE</sequence>
<accession>X1PDD2</accession>
<dbReference type="Gene3D" id="1.10.10.10">
    <property type="entry name" value="Winged helix-like DNA-binding domain superfamily/Winged helix DNA-binding domain"/>
    <property type="match status" value="1"/>
</dbReference>
<evidence type="ECO:0008006" key="2">
    <source>
        <dbReference type="Google" id="ProtNLM"/>
    </source>
</evidence>
<gene>
    <name evidence="1" type="ORF">S06H3_61650</name>
</gene>
<dbReference type="InterPro" id="IPR036390">
    <property type="entry name" value="WH_DNA-bd_sf"/>
</dbReference>
<comment type="caution">
    <text evidence="1">The sequence shown here is derived from an EMBL/GenBank/DDBJ whole genome shotgun (WGS) entry which is preliminary data.</text>
</comment>
<dbReference type="PANTHER" id="PTHR43704:SF2">
    <property type="entry name" value="HTH CRP-TYPE DOMAIN-CONTAINING PROTEIN"/>
    <property type="match status" value="1"/>
</dbReference>
<proteinExistence type="predicted"/>
<evidence type="ECO:0000313" key="1">
    <source>
        <dbReference type="EMBL" id="GAI54332.1"/>
    </source>
</evidence>